<proteinExistence type="predicted"/>
<dbReference type="EMBL" id="PNEN01000503">
    <property type="protein sequence ID" value="PPJ56977.1"/>
    <property type="molecule type" value="Genomic_DNA"/>
</dbReference>
<feature type="region of interest" description="Disordered" evidence="1">
    <location>
        <begin position="1"/>
        <end position="37"/>
    </location>
</feature>
<comment type="caution">
    <text evidence="2">The sequence shown here is derived from an EMBL/GenBank/DDBJ whole genome shotgun (WGS) entry which is preliminary data.</text>
</comment>
<dbReference type="InterPro" id="IPR038883">
    <property type="entry name" value="AN11006-like"/>
</dbReference>
<organism evidence="2 3">
    <name type="scientific">Cercospora berteroae</name>
    <dbReference type="NCBI Taxonomy" id="357750"/>
    <lineage>
        <taxon>Eukaryota</taxon>
        <taxon>Fungi</taxon>
        <taxon>Dikarya</taxon>
        <taxon>Ascomycota</taxon>
        <taxon>Pezizomycotina</taxon>
        <taxon>Dothideomycetes</taxon>
        <taxon>Dothideomycetidae</taxon>
        <taxon>Mycosphaerellales</taxon>
        <taxon>Mycosphaerellaceae</taxon>
        <taxon>Cercospora</taxon>
    </lineage>
</organism>
<name>A0A2S6CB91_9PEZI</name>
<dbReference type="AlphaFoldDB" id="A0A2S6CB91"/>
<dbReference type="OrthoDB" id="62952at2759"/>
<evidence type="ECO:0000313" key="2">
    <source>
        <dbReference type="EMBL" id="PPJ56977.1"/>
    </source>
</evidence>
<accession>A0A2S6CB91</accession>
<protein>
    <submittedName>
        <fullName evidence="2">Uncharacterized protein</fullName>
    </submittedName>
</protein>
<sequence length="336" mass="38360">MKSTRIKPPSTSNTGTTRLPNTPPEKKVMSTTPAHNKGTKIPMERLVRQLRLSKKNKDLSFRTTVIPDGAMKGRVIIEVLTKAGFRLFDLPPELRERIYGFVFAEPTGYKIDIYRSSIRMDAQRDFLEGIFLKKVVHGGDFRNVRTHKGQKWDDQRLKWIGGPPNVLSLLRVNRQIHAEATPVAYGTNRFVLYSNKFACAQRFIRVIGPSAQFLRDIQIRDISSLKQLHHILMALSNAPGVRRLVVPDLLATVSARSAAKNHDNPDSWACAFHKVIRLDLMDIKKKYKASNRCWRASDFIQFANESAPLDVAQLDKDFEIFEAAFREIARAYLDEE</sequence>
<gene>
    <name evidence="2" type="ORF">CBER1_00497</name>
</gene>
<reference evidence="3" key="1">
    <citation type="journal article" date="2017" name="bioRxiv">
        <title>Conservation of a gene cluster reveals novel cercosporin biosynthetic mechanisms and extends production to the genus Colletotrichum.</title>
        <authorList>
            <person name="de Jonge R."/>
            <person name="Ebert M.K."/>
            <person name="Huitt-Roehl C.R."/>
            <person name="Pal P."/>
            <person name="Suttle J.C."/>
            <person name="Spanner R.E."/>
            <person name="Neubauer J.D."/>
            <person name="Jurick W.M.II."/>
            <person name="Stott K.A."/>
            <person name="Secor G.A."/>
            <person name="Thomma B.P.H.J."/>
            <person name="Van de Peer Y."/>
            <person name="Townsend C.A."/>
            <person name="Bolton M.D."/>
        </authorList>
    </citation>
    <scope>NUCLEOTIDE SEQUENCE [LARGE SCALE GENOMIC DNA]</scope>
    <source>
        <strain evidence="3">CBS538.71</strain>
    </source>
</reference>
<keyword evidence="3" id="KW-1185">Reference proteome</keyword>
<dbReference type="Proteomes" id="UP000237631">
    <property type="component" value="Unassembled WGS sequence"/>
</dbReference>
<dbReference type="PANTHER" id="PTHR42085">
    <property type="entry name" value="F-BOX DOMAIN-CONTAINING PROTEIN"/>
    <property type="match status" value="1"/>
</dbReference>
<dbReference type="STRING" id="357750.A0A2S6CB91"/>
<evidence type="ECO:0000313" key="3">
    <source>
        <dbReference type="Proteomes" id="UP000237631"/>
    </source>
</evidence>
<dbReference type="PANTHER" id="PTHR42085:SF8">
    <property type="entry name" value="F-BOX DOMAIN-CONTAINING PROTEIN"/>
    <property type="match status" value="1"/>
</dbReference>
<evidence type="ECO:0000256" key="1">
    <source>
        <dbReference type="SAM" id="MobiDB-lite"/>
    </source>
</evidence>
<feature type="compositionally biased region" description="Polar residues" evidence="1">
    <location>
        <begin position="1"/>
        <end position="20"/>
    </location>
</feature>